<dbReference type="OrthoDB" id="5584477at2759"/>
<dbReference type="AlphaFoldDB" id="A0A9W8CLS6"/>
<proteinExistence type="predicted"/>
<name>A0A9W8CLS6_9FUNG</name>
<gene>
    <name evidence="1" type="ORF">LPJ53_006565</name>
</gene>
<accession>A0A9W8CLS6</accession>
<organism evidence="1 2">
    <name type="scientific">Coemansia erecta</name>
    <dbReference type="NCBI Taxonomy" id="147472"/>
    <lineage>
        <taxon>Eukaryota</taxon>
        <taxon>Fungi</taxon>
        <taxon>Fungi incertae sedis</taxon>
        <taxon>Zoopagomycota</taxon>
        <taxon>Kickxellomycotina</taxon>
        <taxon>Kickxellomycetes</taxon>
        <taxon>Kickxellales</taxon>
        <taxon>Kickxellaceae</taxon>
        <taxon>Coemansia</taxon>
    </lineage>
</organism>
<protein>
    <submittedName>
        <fullName evidence="1">Uncharacterized protein</fullName>
    </submittedName>
</protein>
<dbReference type="EMBL" id="JANBOJ010000997">
    <property type="protein sequence ID" value="KAJ1718345.1"/>
    <property type="molecule type" value="Genomic_DNA"/>
</dbReference>
<reference evidence="1" key="1">
    <citation type="submission" date="2022-07" db="EMBL/GenBank/DDBJ databases">
        <title>Phylogenomic reconstructions and comparative analyses of Kickxellomycotina fungi.</title>
        <authorList>
            <person name="Reynolds N.K."/>
            <person name="Stajich J.E."/>
            <person name="Barry K."/>
            <person name="Grigoriev I.V."/>
            <person name="Crous P."/>
            <person name="Smith M.E."/>
        </authorList>
    </citation>
    <scope>NUCLEOTIDE SEQUENCE</scope>
    <source>
        <strain evidence="1">NBRC 32514</strain>
    </source>
</reference>
<evidence type="ECO:0000313" key="1">
    <source>
        <dbReference type="EMBL" id="KAJ1718345.1"/>
    </source>
</evidence>
<comment type="caution">
    <text evidence="1">The sequence shown here is derived from an EMBL/GenBank/DDBJ whole genome shotgun (WGS) entry which is preliminary data.</text>
</comment>
<keyword evidence="2" id="KW-1185">Reference proteome</keyword>
<evidence type="ECO:0000313" key="2">
    <source>
        <dbReference type="Proteomes" id="UP001149813"/>
    </source>
</evidence>
<sequence length="52" mass="5856">MSINNLAGNVQWVTGLDDWESALYLFGWIGTYGFNANLAPDTVDLDELHIRK</sequence>
<feature type="non-terminal residue" evidence="1">
    <location>
        <position position="52"/>
    </location>
</feature>
<dbReference type="Proteomes" id="UP001149813">
    <property type="component" value="Unassembled WGS sequence"/>
</dbReference>